<reference evidence="1" key="1">
    <citation type="submission" date="2019-03" db="EMBL/GenBank/DDBJ databases">
        <title>WGS assembly of Setaria viridis.</title>
        <authorList>
            <person name="Huang P."/>
            <person name="Jenkins J."/>
            <person name="Grimwood J."/>
            <person name="Barry K."/>
            <person name="Healey A."/>
            <person name="Mamidi S."/>
            <person name="Sreedasyam A."/>
            <person name="Shu S."/>
            <person name="Feldman M."/>
            <person name="Wu J."/>
            <person name="Yu Y."/>
            <person name="Chen C."/>
            <person name="Johnson J."/>
            <person name="Rokhsar D."/>
            <person name="Baxter I."/>
            <person name="Schmutz J."/>
            <person name="Brutnell T."/>
            <person name="Kellogg E."/>
        </authorList>
    </citation>
    <scope>NUCLEOTIDE SEQUENCE [LARGE SCALE GENOMIC DNA]</scope>
</reference>
<evidence type="ECO:0000313" key="2">
    <source>
        <dbReference type="Proteomes" id="UP000298652"/>
    </source>
</evidence>
<dbReference type="Gramene" id="TKW13092">
    <property type="protein sequence ID" value="TKW13092"/>
    <property type="gene ID" value="SEVIR_5G076966v2"/>
</dbReference>
<sequence>MDRPWLSCAGRDGHPAPCPGRAQDIKLGLSTSAAPGTLTSNEAVDLLAELSSVRNPSTVVATAEVPRAAAACCVASDAGKKQRK</sequence>
<proteinExistence type="predicted"/>
<protein>
    <submittedName>
        <fullName evidence="1">Uncharacterized protein</fullName>
    </submittedName>
</protein>
<accession>A0A4U6UD48</accession>
<dbReference type="EMBL" id="CM016556">
    <property type="protein sequence ID" value="TKW13092.1"/>
    <property type="molecule type" value="Genomic_DNA"/>
</dbReference>
<gene>
    <name evidence="1" type="ORF">SEVIR_5G076966v2</name>
</gene>
<keyword evidence="2" id="KW-1185">Reference proteome</keyword>
<organism evidence="1 2">
    <name type="scientific">Setaria viridis</name>
    <name type="common">Green bristlegrass</name>
    <name type="synonym">Setaria italica subsp. viridis</name>
    <dbReference type="NCBI Taxonomy" id="4556"/>
    <lineage>
        <taxon>Eukaryota</taxon>
        <taxon>Viridiplantae</taxon>
        <taxon>Streptophyta</taxon>
        <taxon>Embryophyta</taxon>
        <taxon>Tracheophyta</taxon>
        <taxon>Spermatophyta</taxon>
        <taxon>Magnoliopsida</taxon>
        <taxon>Liliopsida</taxon>
        <taxon>Poales</taxon>
        <taxon>Poaceae</taxon>
        <taxon>PACMAD clade</taxon>
        <taxon>Panicoideae</taxon>
        <taxon>Panicodae</taxon>
        <taxon>Paniceae</taxon>
        <taxon>Cenchrinae</taxon>
        <taxon>Setaria</taxon>
    </lineage>
</organism>
<dbReference type="AlphaFoldDB" id="A0A4U6UD48"/>
<name>A0A4U6UD48_SETVI</name>
<evidence type="ECO:0000313" key="1">
    <source>
        <dbReference type="EMBL" id="TKW13092.1"/>
    </source>
</evidence>
<dbReference type="Proteomes" id="UP000298652">
    <property type="component" value="Chromosome 5"/>
</dbReference>